<evidence type="ECO:0000313" key="2">
    <source>
        <dbReference type="Proteomes" id="UP001410795"/>
    </source>
</evidence>
<dbReference type="PANTHER" id="PTHR38479:SF2">
    <property type="entry name" value="WINGED HELIX DNA-BINDING DOMAIN-CONTAINING PROTEIN"/>
    <property type="match status" value="1"/>
</dbReference>
<dbReference type="InterPro" id="IPR009351">
    <property type="entry name" value="AlkZ-like"/>
</dbReference>
<gene>
    <name evidence="1" type="ORF">GCM10022202_10700</name>
</gene>
<proteinExistence type="predicted"/>
<keyword evidence="2" id="KW-1185">Reference proteome</keyword>
<evidence type="ECO:0000313" key="1">
    <source>
        <dbReference type="EMBL" id="GAA3652710.1"/>
    </source>
</evidence>
<reference evidence="2" key="1">
    <citation type="journal article" date="2019" name="Int. J. Syst. Evol. Microbiol.">
        <title>The Global Catalogue of Microorganisms (GCM) 10K type strain sequencing project: providing services to taxonomists for standard genome sequencing and annotation.</title>
        <authorList>
            <consortium name="The Broad Institute Genomics Platform"/>
            <consortium name="The Broad Institute Genome Sequencing Center for Infectious Disease"/>
            <person name="Wu L."/>
            <person name="Ma J."/>
        </authorList>
    </citation>
    <scope>NUCLEOTIDE SEQUENCE [LARGE SCALE GENOMIC DNA]</scope>
    <source>
        <strain evidence="2">JCM 16546</strain>
    </source>
</reference>
<protein>
    <submittedName>
        <fullName evidence="1">Crosslink repair DNA glycosylase YcaQ family protein</fullName>
    </submittedName>
</protein>
<comment type="caution">
    <text evidence="1">The sequence shown here is derived from an EMBL/GenBank/DDBJ whole genome shotgun (WGS) entry which is preliminary data.</text>
</comment>
<dbReference type="PANTHER" id="PTHR38479">
    <property type="entry name" value="LMO0824 PROTEIN"/>
    <property type="match status" value="1"/>
</dbReference>
<dbReference type="Pfam" id="PF06224">
    <property type="entry name" value="AlkZ-like"/>
    <property type="match status" value="1"/>
</dbReference>
<organism evidence="1 2">
    <name type="scientific">Microbacterium marinilacus</name>
    <dbReference type="NCBI Taxonomy" id="415209"/>
    <lineage>
        <taxon>Bacteria</taxon>
        <taxon>Bacillati</taxon>
        <taxon>Actinomycetota</taxon>
        <taxon>Actinomycetes</taxon>
        <taxon>Micrococcales</taxon>
        <taxon>Microbacteriaceae</taxon>
        <taxon>Microbacterium</taxon>
    </lineage>
</organism>
<name>A0ABP7B8E3_9MICO</name>
<dbReference type="Proteomes" id="UP001410795">
    <property type="component" value="Unassembled WGS sequence"/>
</dbReference>
<dbReference type="EMBL" id="BAAAYV010000005">
    <property type="protein sequence ID" value="GAA3652710.1"/>
    <property type="molecule type" value="Genomic_DNA"/>
</dbReference>
<sequence>MQFHASILAPRGDPGGSVTRMELTPAEARRARLSAQLLRGSELSPVEVVARAVALQGQDLPAVLRAIAIRSRPGTGVEDVRAAFDAGRLVRSWPVRGTLFATTPRDLGAILARTGERTLRSTARRREQLGLDDATLDRARGILGDALRERPRTRSEALELWEAAGIPTRGGRGYHLLFHLAVGGLMHWGPFSGQEQLLTLTPAAEHDPEPGLDGLARLLRGYVRARGPVTADDAAWWFKLPKTELRRAAALVDDLVVTSVAGTTAWSLEPPEAPKPVEAPNVTLVPGFDEWILGYADRSLVASSRMMAALVPGGNGVFRPAVLVDGVVVGSWRIPAARSSAGRQPVLELVERTDAATRRRIDRALADWPHV</sequence>
<accession>A0ABP7B8E3</accession>